<feature type="transmembrane region" description="Helical" evidence="6">
    <location>
        <begin position="183"/>
        <end position="203"/>
    </location>
</feature>
<proteinExistence type="predicted"/>
<evidence type="ECO:0000256" key="4">
    <source>
        <dbReference type="ARBA" id="ARBA00023136"/>
    </source>
</evidence>
<evidence type="ECO:0000256" key="5">
    <source>
        <dbReference type="SAM" id="MobiDB-lite"/>
    </source>
</evidence>
<dbReference type="InterPro" id="IPR050186">
    <property type="entry name" value="TPT_transporter"/>
</dbReference>
<comment type="subcellular location">
    <subcellularLocation>
        <location evidence="1">Membrane</location>
        <topology evidence="1">Multi-pass membrane protein</topology>
    </subcellularLocation>
</comment>
<evidence type="ECO:0000256" key="6">
    <source>
        <dbReference type="SAM" id="Phobius"/>
    </source>
</evidence>
<accession>A0ABP1FFI9</accession>
<organism evidence="8 9">
    <name type="scientific">Coccomyxa viridis</name>
    <dbReference type="NCBI Taxonomy" id="1274662"/>
    <lineage>
        <taxon>Eukaryota</taxon>
        <taxon>Viridiplantae</taxon>
        <taxon>Chlorophyta</taxon>
        <taxon>core chlorophytes</taxon>
        <taxon>Trebouxiophyceae</taxon>
        <taxon>Trebouxiophyceae incertae sedis</taxon>
        <taxon>Coccomyxaceae</taxon>
        <taxon>Coccomyxa</taxon>
    </lineage>
</organism>
<feature type="transmembrane region" description="Helical" evidence="6">
    <location>
        <begin position="223"/>
        <end position="242"/>
    </location>
</feature>
<name>A0ABP1FFI9_9CHLO</name>
<feature type="transmembrane region" description="Helical" evidence="6">
    <location>
        <begin position="276"/>
        <end position="294"/>
    </location>
</feature>
<evidence type="ECO:0000256" key="2">
    <source>
        <dbReference type="ARBA" id="ARBA00022692"/>
    </source>
</evidence>
<feature type="transmembrane region" description="Helical" evidence="6">
    <location>
        <begin position="75"/>
        <end position="92"/>
    </location>
</feature>
<feature type="transmembrane region" description="Helical" evidence="6">
    <location>
        <begin position="38"/>
        <end position="63"/>
    </location>
</feature>
<reference evidence="8 9" key="1">
    <citation type="submission" date="2024-06" db="EMBL/GenBank/DDBJ databases">
        <authorList>
            <person name="Kraege A."/>
            <person name="Thomma B."/>
        </authorList>
    </citation>
    <scope>NUCLEOTIDE SEQUENCE [LARGE SCALE GENOMIC DNA]</scope>
</reference>
<keyword evidence="2 6" id="KW-0812">Transmembrane</keyword>
<dbReference type="Proteomes" id="UP001497392">
    <property type="component" value="Unassembled WGS sequence"/>
</dbReference>
<protein>
    <submittedName>
        <fullName evidence="8">G353 protein</fullName>
    </submittedName>
</protein>
<feature type="region of interest" description="Disordered" evidence="5">
    <location>
        <begin position="333"/>
        <end position="375"/>
    </location>
</feature>
<dbReference type="InterPro" id="IPR004853">
    <property type="entry name" value="Sugar_P_trans_dom"/>
</dbReference>
<comment type="caution">
    <text evidence="8">The sequence shown here is derived from an EMBL/GenBank/DDBJ whole genome shotgun (WGS) entry which is preliminary data.</text>
</comment>
<sequence length="375" mass="39921">MAPQAETGKSGWLKLATALYYCLASMTVQYMNKALFTLYGFTFPITVALLQMAVIAPVCYLVARPKLEWGLARGIIPLALVNVLNVVCGLIGTAGLNVPMFIALRRFTLLCTIVLERFMMGKKHDRSTIGAVGIMIGGAMIASATDLTFSLYGYSAVIGNDFLTALYLILVKNTPATAGLTTTGLLFYNAALSLPILGVALAASNEPAGIAAYPDAGSWGFRVVLVMCCMLGLTINHSTFICTRYNDPLTTSVAGSVKNIIMTGIGAVSFGDFIYAKWNVIGLGVSMAGAVWYATRAAMKARKRGLAQQLLMRDPNKTGPMIGKDRLSALRATEAARNGGTQLPVREPREQTQSAAASPNSSPSAPLITKRTENV</sequence>
<evidence type="ECO:0000256" key="1">
    <source>
        <dbReference type="ARBA" id="ARBA00004141"/>
    </source>
</evidence>
<feature type="domain" description="Sugar phosphate transporter" evidence="7">
    <location>
        <begin position="18"/>
        <end position="293"/>
    </location>
</feature>
<feature type="transmembrane region" description="Helical" evidence="6">
    <location>
        <begin position="249"/>
        <end position="270"/>
    </location>
</feature>
<gene>
    <name evidence="8" type="primary">g353</name>
    <name evidence="8" type="ORF">VP750_LOCUS309</name>
</gene>
<evidence type="ECO:0000313" key="9">
    <source>
        <dbReference type="Proteomes" id="UP001497392"/>
    </source>
</evidence>
<keyword evidence="3 6" id="KW-1133">Transmembrane helix</keyword>
<feature type="transmembrane region" description="Helical" evidence="6">
    <location>
        <begin position="151"/>
        <end position="171"/>
    </location>
</feature>
<feature type="transmembrane region" description="Helical" evidence="6">
    <location>
        <begin position="127"/>
        <end position="145"/>
    </location>
</feature>
<dbReference type="Pfam" id="PF03151">
    <property type="entry name" value="TPT"/>
    <property type="match status" value="1"/>
</dbReference>
<keyword evidence="9" id="KW-1185">Reference proteome</keyword>
<feature type="compositionally biased region" description="Low complexity" evidence="5">
    <location>
        <begin position="354"/>
        <end position="366"/>
    </location>
</feature>
<dbReference type="PANTHER" id="PTHR11132">
    <property type="entry name" value="SOLUTE CARRIER FAMILY 35"/>
    <property type="match status" value="1"/>
</dbReference>
<evidence type="ECO:0000313" key="8">
    <source>
        <dbReference type="EMBL" id="CAL5218650.1"/>
    </source>
</evidence>
<dbReference type="EMBL" id="CAXHTA020000001">
    <property type="protein sequence ID" value="CAL5218650.1"/>
    <property type="molecule type" value="Genomic_DNA"/>
</dbReference>
<evidence type="ECO:0000256" key="3">
    <source>
        <dbReference type="ARBA" id="ARBA00022989"/>
    </source>
</evidence>
<evidence type="ECO:0000259" key="7">
    <source>
        <dbReference type="Pfam" id="PF03151"/>
    </source>
</evidence>
<keyword evidence="4 6" id="KW-0472">Membrane</keyword>